<proteinExistence type="predicted"/>
<sequence length="113" mass="13137">MDEISKNVMGSGPKIDSLEKKSMRDAVRSKFNVISSRVTKRAREDKETFNRFQEEIFDFFSSLEKEYPNVRKYLITHILFGSGPTIDGNSVYDDFTGKHSVKKFVDDLEKKYP</sequence>
<protein>
    <submittedName>
        <fullName evidence="2">Uncharacterized protein</fullName>
    </submittedName>
</protein>
<dbReference type="EMBL" id="MFVK01000003">
    <property type="protein sequence ID" value="OGJ00046.1"/>
    <property type="molecule type" value="Genomic_DNA"/>
</dbReference>
<accession>A0A1F6Y125</accession>
<dbReference type="AlphaFoldDB" id="A0A1F6Y125"/>
<evidence type="ECO:0000256" key="1">
    <source>
        <dbReference type="SAM" id="MobiDB-lite"/>
    </source>
</evidence>
<evidence type="ECO:0000313" key="2">
    <source>
        <dbReference type="EMBL" id="OGJ00046.1"/>
    </source>
</evidence>
<organism evidence="2 3">
    <name type="scientific">Candidatus Nomurabacteria bacterium RIFCSPLOWO2_02_FULL_40_10</name>
    <dbReference type="NCBI Taxonomy" id="1801786"/>
    <lineage>
        <taxon>Bacteria</taxon>
        <taxon>Candidatus Nomuraibacteriota</taxon>
    </lineage>
</organism>
<dbReference type="Proteomes" id="UP000176479">
    <property type="component" value="Unassembled WGS sequence"/>
</dbReference>
<feature type="region of interest" description="Disordered" evidence="1">
    <location>
        <begin position="1"/>
        <end position="20"/>
    </location>
</feature>
<name>A0A1F6Y125_9BACT</name>
<evidence type="ECO:0000313" key="3">
    <source>
        <dbReference type="Proteomes" id="UP000176479"/>
    </source>
</evidence>
<comment type="caution">
    <text evidence="2">The sequence shown here is derived from an EMBL/GenBank/DDBJ whole genome shotgun (WGS) entry which is preliminary data.</text>
</comment>
<reference evidence="2 3" key="1">
    <citation type="journal article" date="2016" name="Nat. Commun.">
        <title>Thousands of microbial genomes shed light on interconnected biogeochemical processes in an aquifer system.</title>
        <authorList>
            <person name="Anantharaman K."/>
            <person name="Brown C.T."/>
            <person name="Hug L.A."/>
            <person name="Sharon I."/>
            <person name="Castelle C.J."/>
            <person name="Probst A.J."/>
            <person name="Thomas B.C."/>
            <person name="Singh A."/>
            <person name="Wilkins M.J."/>
            <person name="Karaoz U."/>
            <person name="Brodie E.L."/>
            <person name="Williams K.H."/>
            <person name="Hubbard S.S."/>
            <person name="Banfield J.F."/>
        </authorList>
    </citation>
    <scope>NUCLEOTIDE SEQUENCE [LARGE SCALE GENOMIC DNA]</scope>
</reference>
<gene>
    <name evidence="2" type="ORF">A3H53_04160</name>
</gene>